<dbReference type="InterPro" id="IPR023780">
    <property type="entry name" value="Chromo_domain"/>
</dbReference>
<dbReference type="Pfam" id="PF24626">
    <property type="entry name" value="SH3_Tf2-1"/>
    <property type="match status" value="1"/>
</dbReference>
<dbReference type="PROSITE" id="PS50013">
    <property type="entry name" value="CHROMO_2"/>
    <property type="match status" value="1"/>
</dbReference>
<organism evidence="2 3">
    <name type="scientific">Dorcoceras hygrometricum</name>
    <dbReference type="NCBI Taxonomy" id="472368"/>
    <lineage>
        <taxon>Eukaryota</taxon>
        <taxon>Viridiplantae</taxon>
        <taxon>Streptophyta</taxon>
        <taxon>Embryophyta</taxon>
        <taxon>Tracheophyta</taxon>
        <taxon>Spermatophyta</taxon>
        <taxon>Magnoliopsida</taxon>
        <taxon>eudicotyledons</taxon>
        <taxon>Gunneridae</taxon>
        <taxon>Pentapetalae</taxon>
        <taxon>asterids</taxon>
        <taxon>lamiids</taxon>
        <taxon>Lamiales</taxon>
        <taxon>Gesneriaceae</taxon>
        <taxon>Didymocarpoideae</taxon>
        <taxon>Trichosporeae</taxon>
        <taxon>Loxocarpinae</taxon>
        <taxon>Dorcoceras</taxon>
    </lineage>
</organism>
<accession>A0A2Z7B8F7</accession>
<protein>
    <recommendedName>
        <fullName evidence="1">Chromo domain-containing protein</fullName>
    </recommendedName>
</protein>
<dbReference type="InterPro" id="IPR056924">
    <property type="entry name" value="SH3_Tf2-1"/>
</dbReference>
<dbReference type="Gene3D" id="2.40.50.40">
    <property type="match status" value="1"/>
</dbReference>
<feature type="domain" description="Chromo" evidence="1">
    <location>
        <begin position="103"/>
        <end position="139"/>
    </location>
</feature>
<evidence type="ECO:0000313" key="2">
    <source>
        <dbReference type="EMBL" id="KZV30000.1"/>
    </source>
</evidence>
<keyword evidence="3" id="KW-1185">Reference proteome</keyword>
<name>A0A2Z7B8F7_9LAMI</name>
<proteinExistence type="predicted"/>
<dbReference type="OrthoDB" id="1280581at2759"/>
<evidence type="ECO:0000313" key="3">
    <source>
        <dbReference type="Proteomes" id="UP000250235"/>
    </source>
</evidence>
<gene>
    <name evidence="2" type="ORF">F511_24384</name>
</gene>
<dbReference type="SUPFAM" id="SSF54160">
    <property type="entry name" value="Chromo domain-like"/>
    <property type="match status" value="1"/>
</dbReference>
<dbReference type="PANTHER" id="PTHR46148">
    <property type="entry name" value="CHROMO DOMAIN-CONTAINING PROTEIN"/>
    <property type="match status" value="1"/>
</dbReference>
<evidence type="ECO:0000259" key="1">
    <source>
        <dbReference type="PROSITE" id="PS50013"/>
    </source>
</evidence>
<reference evidence="2 3" key="1">
    <citation type="journal article" date="2015" name="Proc. Natl. Acad. Sci. U.S.A.">
        <title>The resurrection genome of Boea hygrometrica: A blueprint for survival of dehydration.</title>
        <authorList>
            <person name="Xiao L."/>
            <person name="Yang G."/>
            <person name="Zhang L."/>
            <person name="Yang X."/>
            <person name="Zhao S."/>
            <person name="Ji Z."/>
            <person name="Zhou Q."/>
            <person name="Hu M."/>
            <person name="Wang Y."/>
            <person name="Chen M."/>
            <person name="Xu Y."/>
            <person name="Jin H."/>
            <person name="Xiao X."/>
            <person name="Hu G."/>
            <person name="Bao F."/>
            <person name="Hu Y."/>
            <person name="Wan P."/>
            <person name="Li L."/>
            <person name="Deng X."/>
            <person name="Kuang T."/>
            <person name="Xiang C."/>
            <person name="Zhu J.K."/>
            <person name="Oliver M.J."/>
            <person name="He Y."/>
        </authorList>
    </citation>
    <scope>NUCLEOTIDE SEQUENCE [LARGE SCALE GENOMIC DNA]</scope>
    <source>
        <strain evidence="3">cv. XS01</strain>
    </source>
</reference>
<dbReference type="EMBL" id="KV008775">
    <property type="protein sequence ID" value="KZV30000.1"/>
    <property type="molecule type" value="Genomic_DNA"/>
</dbReference>
<sequence length="197" mass="23002">MIRHANVHRRDVAFQVGDMVYLKLRPHRQQSVCKRVYQKLSPRYYGPFEVLQRVGTVAYRLKLPPSSRIHPVFHASCLKKAVGKPEWIQSLPRGLEEELTMEFEPEKIVAERFKQVGSEHMPQILIHWKGRSTDEDTWEDVPVFTAQFPDFNLEDKVVPKDGSIVMDHKVPSPSQSTRPIITQVYSRRRKIGMERDV</sequence>
<dbReference type="PANTHER" id="PTHR46148:SF54">
    <property type="entry name" value="RETROTRANSPOSON-LIKE PROTEIN"/>
    <property type="match status" value="1"/>
</dbReference>
<dbReference type="Proteomes" id="UP000250235">
    <property type="component" value="Unassembled WGS sequence"/>
</dbReference>
<dbReference type="InterPro" id="IPR016197">
    <property type="entry name" value="Chromo-like_dom_sf"/>
</dbReference>
<dbReference type="AlphaFoldDB" id="A0A2Z7B8F7"/>
<dbReference type="InterPro" id="IPR000953">
    <property type="entry name" value="Chromo/chromo_shadow_dom"/>
</dbReference>
<dbReference type="Pfam" id="PF00385">
    <property type="entry name" value="Chromo"/>
    <property type="match status" value="1"/>
</dbReference>